<sequence>MTGIAWDGKTLAADKAEFRGNQMSKTTKISVHLVDGRHIAFAGTGYTEDILRVKIWIDRGMTGEIEGLSEGTKNCPQGMVLEESGEIFELYPCGALEQVESDVYASGSAFEFLTAAMLSGKTAHDAVALAIQHRSDCGYGINTITPDELKGASNNANR</sequence>
<reference evidence="1 2" key="1">
    <citation type="journal article" date="2014" name="Genome Announc.">
        <title>Complete Genome Sequence of the Edwardsiella ictaluri-Specific Bacteriophage PEi21, Isolated from River Water in Japan.</title>
        <authorList>
            <person name="Yasuike M."/>
            <person name="Kai W."/>
            <person name="Nakamura Y."/>
            <person name="Fujiwara A."/>
            <person name="Kawato Y."/>
            <person name="Hassan E.S."/>
            <person name="Mahmoud M.M."/>
            <person name="Nagai S."/>
            <person name="Kobayashi T."/>
            <person name="Ototake M."/>
            <person name="Nakai T."/>
        </authorList>
    </citation>
    <scope>NUCLEOTIDE SEQUENCE [LARGE SCALE GENOMIC DNA]</scope>
</reference>
<dbReference type="Proteomes" id="UP000012997">
    <property type="component" value="Segment"/>
</dbReference>
<evidence type="ECO:0000313" key="1">
    <source>
        <dbReference type="EMBL" id="BAN16842.1"/>
    </source>
</evidence>
<dbReference type="EMBL" id="AP013057">
    <property type="protein sequence ID" value="BAN16842.1"/>
    <property type="molecule type" value="Genomic_DNA"/>
</dbReference>
<protein>
    <submittedName>
        <fullName evidence="1">Uncharacterized protein</fullName>
    </submittedName>
</protein>
<dbReference type="RefSeq" id="YP_008869245.1">
    <property type="nucleotide sequence ID" value="NC_021342.2"/>
</dbReference>
<dbReference type="KEGG" id="vg:16212499"/>
<keyword evidence="2" id="KW-1185">Reference proteome</keyword>
<organism evidence="1 2">
    <name type="scientific">Edwardsiella phage PEi21</name>
    <dbReference type="NCBI Taxonomy" id="1325372"/>
    <lineage>
        <taxon>Viruses</taxon>
        <taxon>Duplodnaviria</taxon>
        <taxon>Heunggongvirae</taxon>
        <taxon>Uroviricota</taxon>
        <taxon>Caudoviricetes</taxon>
        <taxon>Yokohamavirus</taxon>
        <taxon>Yokohamavirus PEi21</taxon>
    </lineage>
</organism>
<dbReference type="GeneID" id="16212499"/>
<evidence type="ECO:0000313" key="2">
    <source>
        <dbReference type="Proteomes" id="UP000012997"/>
    </source>
</evidence>
<name>N0DU93_9CAUD</name>
<proteinExistence type="predicted"/>
<accession>N0DU93</accession>